<organism evidence="1 2">
    <name type="scientific">Roseateles depolymerans</name>
    <dbReference type="NCBI Taxonomy" id="76731"/>
    <lineage>
        <taxon>Bacteria</taxon>
        <taxon>Pseudomonadati</taxon>
        <taxon>Pseudomonadota</taxon>
        <taxon>Betaproteobacteria</taxon>
        <taxon>Burkholderiales</taxon>
        <taxon>Sphaerotilaceae</taxon>
        <taxon>Roseateles</taxon>
    </lineage>
</organism>
<dbReference type="STRING" id="76731.RD2015_4753"/>
<dbReference type="Proteomes" id="UP000060699">
    <property type="component" value="Chromosome"/>
</dbReference>
<accession>A0A0U3LVQ2</accession>
<dbReference type="KEGG" id="rdp:RD2015_4753"/>
<reference evidence="1 2" key="1">
    <citation type="submission" date="2015-12" db="EMBL/GenBank/DDBJ databases">
        <title>Complete genome of Roseateles depolymerans KCTC 42856.</title>
        <authorList>
            <person name="Kim K.M."/>
        </authorList>
    </citation>
    <scope>NUCLEOTIDE SEQUENCE [LARGE SCALE GENOMIC DNA]</scope>
    <source>
        <strain evidence="1 2">KCTC 42856</strain>
    </source>
</reference>
<protein>
    <submittedName>
        <fullName evidence="1">Uncharacterized protein</fullName>
    </submittedName>
</protein>
<sequence>MNEHPNEADLPRFWHMHGSARLDDYMLRLSSAKPPRFRIRNKDEVLDAFAAGPAFVGQGPIEIRALSGCPIPAFEVTAEDYHPSIVLMGPDFYSRALRDALDLPPDQIQYLPVDTTRCVRPFRAQDYRLAHVLAVGDVLDLSASGYEFGSGPGWDGHPIDTWRPRQLPPTPLEPIRYAPMTFTFREDATAPSALFISRWSGHLMVTDELAQKVLDAGLDDVQFQDITHHDPRGKTVRLKTRDGAEVVDYVSYSRSH</sequence>
<name>A0A0U3LVQ2_9BURK</name>
<evidence type="ECO:0000313" key="1">
    <source>
        <dbReference type="EMBL" id="ALV09191.1"/>
    </source>
</evidence>
<gene>
    <name evidence="1" type="ORF">RD2015_4753</name>
</gene>
<dbReference type="AlphaFoldDB" id="A0A0U3LVQ2"/>
<keyword evidence="2" id="KW-1185">Reference proteome</keyword>
<evidence type="ECO:0000313" key="2">
    <source>
        <dbReference type="Proteomes" id="UP000060699"/>
    </source>
</evidence>
<dbReference type="RefSeq" id="WP_147307148.1">
    <property type="nucleotide sequence ID" value="NZ_CP013729.1"/>
</dbReference>
<proteinExistence type="predicted"/>
<dbReference type="EMBL" id="CP013729">
    <property type="protein sequence ID" value="ALV09191.1"/>
    <property type="molecule type" value="Genomic_DNA"/>
</dbReference>